<sequence length="70" mass="7798">MHIHDERNIPPLNRIGDPDNILASVCVEDGKILPETYQAMPSYRLCTVRGVTQLTEGLASKLQGLLEKHT</sequence>
<dbReference type="Proteomes" id="UP001207468">
    <property type="component" value="Unassembled WGS sequence"/>
</dbReference>
<protein>
    <submittedName>
        <fullName evidence="1">Uncharacterized protein</fullName>
    </submittedName>
</protein>
<gene>
    <name evidence="1" type="ORF">F5148DRAFT_1254843</name>
</gene>
<reference evidence="1" key="1">
    <citation type="submission" date="2021-03" db="EMBL/GenBank/DDBJ databases">
        <title>Evolutionary priming and transition to the ectomycorrhizal habit in an iconic lineage of mushroom-forming fungi: is preadaptation a requirement?</title>
        <authorList>
            <consortium name="DOE Joint Genome Institute"/>
            <person name="Looney B.P."/>
            <person name="Miyauchi S."/>
            <person name="Morin E."/>
            <person name="Drula E."/>
            <person name="Courty P.E."/>
            <person name="Chicoki N."/>
            <person name="Fauchery L."/>
            <person name="Kohler A."/>
            <person name="Kuo A."/>
            <person name="LaButti K."/>
            <person name="Pangilinan J."/>
            <person name="Lipzen A."/>
            <person name="Riley R."/>
            <person name="Andreopoulos W."/>
            <person name="He G."/>
            <person name="Johnson J."/>
            <person name="Barry K.W."/>
            <person name="Grigoriev I.V."/>
            <person name="Nagy L."/>
            <person name="Hibbett D."/>
            <person name="Henrissat B."/>
            <person name="Matheny P.B."/>
            <person name="Labbe J."/>
            <person name="Martin A.F."/>
        </authorList>
    </citation>
    <scope>NUCLEOTIDE SEQUENCE</scope>
    <source>
        <strain evidence="1">BPL698</strain>
    </source>
</reference>
<evidence type="ECO:0000313" key="2">
    <source>
        <dbReference type="Proteomes" id="UP001207468"/>
    </source>
</evidence>
<dbReference type="EMBL" id="JAGFNK010000664">
    <property type="protein sequence ID" value="KAI9445614.1"/>
    <property type="molecule type" value="Genomic_DNA"/>
</dbReference>
<name>A0ACC0TTI2_9AGAM</name>
<proteinExistence type="predicted"/>
<evidence type="ECO:0000313" key="1">
    <source>
        <dbReference type="EMBL" id="KAI9445614.1"/>
    </source>
</evidence>
<comment type="caution">
    <text evidence="1">The sequence shown here is derived from an EMBL/GenBank/DDBJ whole genome shotgun (WGS) entry which is preliminary data.</text>
</comment>
<organism evidence="1 2">
    <name type="scientific">Russula earlei</name>
    <dbReference type="NCBI Taxonomy" id="71964"/>
    <lineage>
        <taxon>Eukaryota</taxon>
        <taxon>Fungi</taxon>
        <taxon>Dikarya</taxon>
        <taxon>Basidiomycota</taxon>
        <taxon>Agaricomycotina</taxon>
        <taxon>Agaricomycetes</taxon>
        <taxon>Russulales</taxon>
        <taxon>Russulaceae</taxon>
        <taxon>Russula</taxon>
    </lineage>
</organism>
<accession>A0ACC0TTI2</accession>
<keyword evidence="2" id="KW-1185">Reference proteome</keyword>